<dbReference type="RefSeq" id="WP_322457097.1">
    <property type="nucleotide sequence ID" value="NZ_CP141059.1"/>
</dbReference>
<organism evidence="2 3">
    <name type="scientific">Nocardioides bizhenqiangii</name>
    <dbReference type="NCBI Taxonomy" id="3095076"/>
    <lineage>
        <taxon>Bacteria</taxon>
        <taxon>Bacillati</taxon>
        <taxon>Actinomycetota</taxon>
        <taxon>Actinomycetes</taxon>
        <taxon>Propionibacteriales</taxon>
        <taxon>Nocardioidaceae</taxon>
        <taxon>Nocardioides</taxon>
    </lineage>
</organism>
<dbReference type="EMBL" id="CP141059">
    <property type="protein sequence ID" value="WQQ28591.1"/>
    <property type="molecule type" value="Genomic_DNA"/>
</dbReference>
<keyword evidence="1" id="KW-0732">Signal</keyword>
<evidence type="ECO:0000256" key="1">
    <source>
        <dbReference type="SAM" id="SignalP"/>
    </source>
</evidence>
<dbReference type="Proteomes" id="UP001327225">
    <property type="component" value="Chromosome"/>
</dbReference>
<dbReference type="InterPro" id="IPR008969">
    <property type="entry name" value="CarboxyPept-like_regulatory"/>
</dbReference>
<keyword evidence="3" id="KW-1185">Reference proteome</keyword>
<accession>A0ABZ0ZXR7</accession>
<feature type="chain" id="PRO_5045112700" description="Carboxypeptidase regulatory-like domain-containing protein" evidence="1">
    <location>
        <begin position="28"/>
        <end position="229"/>
    </location>
</feature>
<gene>
    <name evidence="2" type="ORF">SHK19_10235</name>
</gene>
<name>A0ABZ0ZXR7_9ACTN</name>
<protein>
    <recommendedName>
        <fullName evidence="4">Carboxypeptidase regulatory-like domain-containing protein</fullName>
    </recommendedName>
</protein>
<reference evidence="3" key="1">
    <citation type="submission" date="2023-12" db="EMBL/GenBank/DDBJ databases">
        <title>Novel species in genus Nocardioides.</title>
        <authorList>
            <person name="Zhou H."/>
        </authorList>
    </citation>
    <scope>NUCLEOTIDE SEQUENCE [LARGE SCALE GENOMIC DNA]</scope>
    <source>
        <strain evidence="3">HM61</strain>
    </source>
</reference>
<evidence type="ECO:0000313" key="2">
    <source>
        <dbReference type="EMBL" id="WQQ28591.1"/>
    </source>
</evidence>
<proteinExistence type="predicted"/>
<evidence type="ECO:0008006" key="4">
    <source>
        <dbReference type="Google" id="ProtNLM"/>
    </source>
</evidence>
<evidence type="ECO:0000313" key="3">
    <source>
        <dbReference type="Proteomes" id="UP001327225"/>
    </source>
</evidence>
<dbReference type="SUPFAM" id="SSF49464">
    <property type="entry name" value="Carboxypeptidase regulatory domain-like"/>
    <property type="match status" value="1"/>
</dbReference>
<sequence length="229" mass="24094">MRRIVSVLVLAVVAALFHAVAPPQATAGAVIRGQVVQYGGTPMANTTVRLYEDDGGAPGVLVDTVTTEDDGEFVLSPSLDTPHWVEVVRNSRVQGGFVSDRPTGPSYVEFDVADATPVDPGDLLGRVLAAPSFISGTVVNAATGNRLRGINVSTRDAQHLGVVLDADVTDVNGFFRIPIFGEDFGLRVNGGARGFENGWRACNGGVVPTWGEACASPIGRIGRVRLDRL</sequence>
<feature type="signal peptide" evidence="1">
    <location>
        <begin position="1"/>
        <end position="27"/>
    </location>
</feature>